<dbReference type="PANTHER" id="PTHR16466:SF6">
    <property type="entry name" value="TELOMERIC REPEAT-BINDING FACTOR 2-INTERACTING PROTEIN 1"/>
    <property type="match status" value="1"/>
</dbReference>
<evidence type="ECO:0000256" key="5">
    <source>
        <dbReference type="ARBA" id="ARBA00023159"/>
    </source>
</evidence>
<organism evidence="12 13">
    <name type="scientific">Golovinomyces cichoracearum</name>
    <dbReference type="NCBI Taxonomy" id="62708"/>
    <lineage>
        <taxon>Eukaryota</taxon>
        <taxon>Fungi</taxon>
        <taxon>Dikarya</taxon>
        <taxon>Ascomycota</taxon>
        <taxon>Pezizomycotina</taxon>
        <taxon>Leotiomycetes</taxon>
        <taxon>Erysiphales</taxon>
        <taxon>Erysiphaceae</taxon>
        <taxon>Golovinomyces</taxon>
    </lineage>
</organism>
<keyword evidence="13" id="KW-1185">Reference proteome</keyword>
<dbReference type="Pfam" id="PF16589">
    <property type="entry name" value="BRCT_2"/>
    <property type="match status" value="1"/>
</dbReference>
<comment type="function">
    <text evidence="8">Involved in the regulation of telomere length, clustering and has a specific role in telomere position effect (TPE).</text>
</comment>
<dbReference type="InterPro" id="IPR036420">
    <property type="entry name" value="BRCT_dom_sf"/>
</dbReference>
<reference evidence="12 13" key="1">
    <citation type="journal article" date="2018" name="BMC Genomics">
        <title>Comparative genome analyses reveal sequence features reflecting distinct modes of host-adaptation between dicot and monocot powdery mildew.</title>
        <authorList>
            <person name="Wu Y."/>
            <person name="Ma X."/>
            <person name="Pan Z."/>
            <person name="Kale S.D."/>
            <person name="Song Y."/>
            <person name="King H."/>
            <person name="Zhang Q."/>
            <person name="Presley C."/>
            <person name="Deng X."/>
            <person name="Wei C.I."/>
            <person name="Xiao S."/>
        </authorList>
    </citation>
    <scope>NUCLEOTIDE SEQUENCE [LARGE SCALE GENOMIC DNA]</scope>
    <source>
        <strain evidence="12">UMSG3</strain>
    </source>
</reference>
<keyword evidence="5" id="KW-0010">Activator</keyword>
<dbReference type="PANTHER" id="PTHR16466">
    <property type="entry name" value="TELOMERE REPEAT-BINDING FACTOR 2-INTERACTING PROTEIN 1"/>
    <property type="match status" value="1"/>
</dbReference>
<dbReference type="InterPro" id="IPR001357">
    <property type="entry name" value="BRCT_dom"/>
</dbReference>
<dbReference type="GO" id="GO:0031848">
    <property type="term" value="P:protection from non-homologous end joining at telomere"/>
    <property type="evidence" value="ECO:0007669"/>
    <property type="project" value="TreeGrafter"/>
</dbReference>
<dbReference type="EMBL" id="MCBQ01018115">
    <property type="protein sequence ID" value="RKF58602.1"/>
    <property type="molecule type" value="Genomic_DNA"/>
</dbReference>
<dbReference type="PROSITE" id="PS51011">
    <property type="entry name" value="ARID"/>
    <property type="match status" value="1"/>
</dbReference>
<dbReference type="Pfam" id="PF08914">
    <property type="entry name" value="Myb_Rap1"/>
    <property type="match status" value="1"/>
</dbReference>
<dbReference type="SUPFAM" id="SSF46689">
    <property type="entry name" value="Homeodomain-like"/>
    <property type="match status" value="1"/>
</dbReference>
<keyword evidence="4" id="KW-0805">Transcription regulation</keyword>
<dbReference type="CDD" id="cd11655">
    <property type="entry name" value="rap1_myb-like"/>
    <property type="match status" value="1"/>
</dbReference>
<dbReference type="InterPro" id="IPR021661">
    <property type="entry name" value="Rap1_C"/>
</dbReference>
<dbReference type="SUPFAM" id="SSF52113">
    <property type="entry name" value="BRCT domain"/>
    <property type="match status" value="1"/>
</dbReference>
<dbReference type="AlphaFoldDB" id="A0A420HMF4"/>
<dbReference type="GO" id="GO:0070187">
    <property type="term" value="C:shelterin complex"/>
    <property type="evidence" value="ECO:0007669"/>
    <property type="project" value="TreeGrafter"/>
</dbReference>
<comment type="subcellular location">
    <subcellularLocation>
        <location evidence="8">Nucleus</location>
    </subcellularLocation>
    <subcellularLocation>
        <location evidence="8">Chromosome</location>
        <location evidence="8">Telomere</location>
    </subcellularLocation>
</comment>
<dbReference type="SMART" id="SM00501">
    <property type="entry name" value="BRIGHT"/>
    <property type="match status" value="1"/>
</dbReference>
<evidence type="ECO:0000256" key="8">
    <source>
        <dbReference type="RuleBase" id="RU367107"/>
    </source>
</evidence>
<feature type="compositionally biased region" description="Basic residues" evidence="9">
    <location>
        <begin position="558"/>
        <end position="569"/>
    </location>
</feature>
<accession>A0A420HMF4</accession>
<feature type="compositionally biased region" description="Basic and acidic residues" evidence="9">
    <location>
        <begin position="671"/>
        <end position="683"/>
    </location>
</feature>
<feature type="region of interest" description="Disordered" evidence="9">
    <location>
        <begin position="298"/>
        <end position="335"/>
    </location>
</feature>
<dbReference type="CDD" id="cd16100">
    <property type="entry name" value="ARID"/>
    <property type="match status" value="1"/>
</dbReference>
<sequence length="892" mass="102687">MDVNSAAAVCEGSLESRNIFQGMKFFVVQRISSFKRSEIIRMIQTNGGVIVLHETQADILIADHEREDIPPGSISWTFIVESIRKGSCQDFEQHRAGSVTGKSRHINRQTGVKSRTAFSAADDQILMEFCLNAEKEGMDLKGNIIYMQLEQKNNRHTYQSWRNRWIKHLSKFKPIRHNEAINHSDQAHTVVNRDDKVNDIGSRNTSCSREIKQASHGEMDSTICTSLKFTSNNQHCINSTKRKHFTTEDIDLLILVHPDIVKVDDDHEIDAWNTWAHEYPQHTAQQWRNYYKYHVKPQQEALASRKPKPTPPKKTSYRDGAVAEQDETRPSMSSTLSYKNCQETIQVSPPSKQVTRYQKVVETNEFSKDTAFTSEAQLFAYDQMLHDQELFTQGLQDLAYELDLEVNFNPEICGRKISLMRLWRTVQLYKYSGFDEISDDRFWPKIASEFGFDNSAATELKDCYSEILSDFGNLRREFLMEGLLNESQGNHFIENHLPSNLICAKNDQFTESEDSISFDSQIVQHDSDDLDIPLIQEELQVSSRDISHESDQSSGRFIPKKRQRIKNRKKALEIPSTPENKINGYQDPDQAQKRSPNFDIISDETDKLEQMNQTPSNRHHSTRKSKLMRNSYSVNKELNNDSLSVVEIGPKKHLNARVKTKTRAEDEDEDLPWHQENSMKDNEPSVLSSNVVKFKNSTDVIDETFSTQDNLSFEIRDDECLFNQGLKDSYYGQNADSPCPEQREKVLVRQCLDASCYPVKQIRTEVDTEELDGENELDAFIREQVFNSHISQDIVVKALEATSLSIGPKSYIEQVMDSLMNDEGIPDHLPGVWTASDDEKLKKAFTQPSEVPIDSTVYQDLVKKHGIPNIKLRQIYWRDMEEDEEDSNNESE</sequence>
<keyword evidence="6" id="KW-0804">Transcription</keyword>
<dbReference type="Pfam" id="PF11626">
    <property type="entry name" value="Rap1_C"/>
    <property type="match status" value="1"/>
</dbReference>
<dbReference type="InterPro" id="IPR001606">
    <property type="entry name" value="ARID_dom"/>
</dbReference>
<evidence type="ECO:0000313" key="12">
    <source>
        <dbReference type="EMBL" id="RKF58602.1"/>
    </source>
</evidence>
<evidence type="ECO:0000259" key="10">
    <source>
        <dbReference type="PROSITE" id="PS50172"/>
    </source>
</evidence>
<dbReference type="Proteomes" id="UP000283383">
    <property type="component" value="Unassembled WGS sequence"/>
</dbReference>
<gene>
    <name evidence="12" type="ORF">GcM3_181021</name>
</gene>
<evidence type="ECO:0000259" key="11">
    <source>
        <dbReference type="PROSITE" id="PS51011"/>
    </source>
</evidence>
<feature type="region of interest" description="Disordered" evidence="9">
    <location>
        <begin position="657"/>
        <end position="684"/>
    </location>
</feature>
<dbReference type="Gene3D" id="1.10.10.2170">
    <property type="match status" value="1"/>
</dbReference>
<evidence type="ECO:0000256" key="7">
    <source>
        <dbReference type="ARBA" id="ARBA00023242"/>
    </source>
</evidence>
<comment type="subunit">
    <text evidence="8">Homodimer.</text>
</comment>
<dbReference type="InterPro" id="IPR039595">
    <property type="entry name" value="TE2IP/Rap1"/>
</dbReference>
<evidence type="ECO:0000256" key="1">
    <source>
        <dbReference type="ARBA" id="ARBA00010467"/>
    </source>
</evidence>
<dbReference type="PROSITE" id="PS50172">
    <property type="entry name" value="BRCT"/>
    <property type="match status" value="1"/>
</dbReference>
<dbReference type="Pfam" id="PF01388">
    <property type="entry name" value="ARID"/>
    <property type="match status" value="1"/>
</dbReference>
<keyword evidence="3 8" id="KW-0779">Telomere</keyword>
<comment type="similarity">
    <text evidence="1 8">Belongs to the RAP1 family.</text>
</comment>
<feature type="domain" description="ARID" evidence="11">
    <location>
        <begin position="385"/>
        <end position="476"/>
    </location>
</feature>
<dbReference type="Gene3D" id="3.40.50.10190">
    <property type="entry name" value="BRCT domain"/>
    <property type="match status" value="1"/>
</dbReference>
<evidence type="ECO:0000313" key="13">
    <source>
        <dbReference type="Proteomes" id="UP000283383"/>
    </source>
</evidence>
<dbReference type="SUPFAM" id="SSF46774">
    <property type="entry name" value="ARID-like"/>
    <property type="match status" value="1"/>
</dbReference>
<dbReference type="GO" id="GO:0010833">
    <property type="term" value="P:telomere maintenance via telomere lengthening"/>
    <property type="evidence" value="ECO:0007669"/>
    <property type="project" value="UniProtKB-UniRule"/>
</dbReference>
<dbReference type="SMART" id="SM01014">
    <property type="entry name" value="ARID"/>
    <property type="match status" value="1"/>
</dbReference>
<name>A0A420HMF4_9PEZI</name>
<dbReference type="Gene3D" id="1.10.10.60">
    <property type="entry name" value="Homeodomain-like"/>
    <property type="match status" value="2"/>
</dbReference>
<dbReference type="InterPro" id="IPR015010">
    <property type="entry name" value="TERF2IP_Myb"/>
</dbReference>
<dbReference type="InterPro" id="IPR009057">
    <property type="entry name" value="Homeodomain-like_sf"/>
</dbReference>
<evidence type="ECO:0000256" key="6">
    <source>
        <dbReference type="ARBA" id="ARBA00023163"/>
    </source>
</evidence>
<evidence type="ECO:0000256" key="3">
    <source>
        <dbReference type="ARBA" id="ARBA00022895"/>
    </source>
</evidence>
<evidence type="ECO:0000256" key="9">
    <source>
        <dbReference type="SAM" id="MobiDB-lite"/>
    </source>
</evidence>
<feature type="region of interest" description="Disordered" evidence="9">
    <location>
        <begin position="541"/>
        <end position="627"/>
    </location>
</feature>
<dbReference type="InterPro" id="IPR038104">
    <property type="entry name" value="Rap1_C_sf"/>
</dbReference>
<feature type="domain" description="BRCT" evidence="10">
    <location>
        <begin position="15"/>
        <end position="65"/>
    </location>
</feature>
<comment type="caution">
    <text evidence="12">The sequence shown here is derived from an EMBL/GenBank/DDBJ whole genome shotgun (WGS) entry which is preliminary data.</text>
</comment>
<dbReference type="Gene3D" id="1.10.150.60">
    <property type="entry name" value="ARID DNA-binding domain"/>
    <property type="match status" value="1"/>
</dbReference>
<evidence type="ECO:0000256" key="4">
    <source>
        <dbReference type="ARBA" id="ARBA00023015"/>
    </source>
</evidence>
<evidence type="ECO:0000256" key="2">
    <source>
        <dbReference type="ARBA" id="ARBA00022454"/>
    </source>
</evidence>
<keyword evidence="7 8" id="KW-0539">Nucleus</keyword>
<dbReference type="STRING" id="62708.A0A420HMF4"/>
<proteinExistence type="inferred from homology"/>
<protein>
    <recommendedName>
        <fullName evidence="8">DNA-binding protein RAP1</fullName>
    </recommendedName>
</protein>
<dbReference type="GO" id="GO:0042162">
    <property type="term" value="F:telomeric DNA binding"/>
    <property type="evidence" value="ECO:0007669"/>
    <property type="project" value="TreeGrafter"/>
</dbReference>
<keyword evidence="2 8" id="KW-0158">Chromosome</keyword>
<feature type="compositionally biased region" description="Basic residues" evidence="9">
    <location>
        <begin position="617"/>
        <end position="627"/>
    </location>
</feature>
<dbReference type="InterPro" id="IPR036431">
    <property type="entry name" value="ARID_dom_sf"/>
</dbReference>